<dbReference type="AlphaFoldDB" id="A0A5Q4ZL88"/>
<sequence length="100" mass="11168">MRTSRQTTASSSSMRNSSFTSRARSAEPANRTLIYQAITASMPQLSILDLLTETEQWLDLHKLLARCPGLTRRLTIRASVSSRRCSATAATSVRARRRAR</sequence>
<geneLocation type="plasmid" evidence="2 3">
    <name>pI</name>
</geneLocation>
<accession>A0A5Q4ZL88</accession>
<feature type="region of interest" description="Disordered" evidence="1">
    <location>
        <begin position="1"/>
        <end position="27"/>
    </location>
</feature>
<evidence type="ECO:0000313" key="3">
    <source>
        <dbReference type="Proteomes" id="UP000325811"/>
    </source>
</evidence>
<dbReference type="EMBL" id="LR699555">
    <property type="protein sequence ID" value="VVD31108.1"/>
    <property type="molecule type" value="Genomic_DNA"/>
</dbReference>
<organism evidence="2 3">
    <name type="scientific">Paraburkholderia dioscoreae</name>
    <dbReference type="NCBI Taxonomy" id="2604047"/>
    <lineage>
        <taxon>Bacteria</taxon>
        <taxon>Pseudomonadati</taxon>
        <taxon>Pseudomonadota</taxon>
        <taxon>Betaproteobacteria</taxon>
        <taxon>Burkholderiales</taxon>
        <taxon>Burkholderiaceae</taxon>
        <taxon>Paraburkholderia</taxon>
    </lineage>
</organism>
<keyword evidence="3" id="KW-1185">Reference proteome</keyword>
<reference evidence="2 3" key="1">
    <citation type="submission" date="2019-08" db="EMBL/GenBank/DDBJ databases">
        <authorList>
            <person name="Herpell B J."/>
        </authorList>
    </citation>
    <scope>NUCLEOTIDE SEQUENCE [LARGE SCALE GENOMIC DNA]</scope>
    <source>
        <strain evidence="3">Msb3</strain>
        <plasmid evidence="2 3">pI</plasmid>
    </source>
</reference>
<evidence type="ECO:0000256" key="1">
    <source>
        <dbReference type="SAM" id="MobiDB-lite"/>
    </source>
</evidence>
<gene>
    <name evidence="2" type="ORF">PDMSB3_0272</name>
</gene>
<dbReference type="KEGG" id="pdio:PDMSB3_0272.2"/>
<proteinExistence type="predicted"/>
<evidence type="ECO:0000313" key="2">
    <source>
        <dbReference type="EMBL" id="VVD31108.1"/>
    </source>
</evidence>
<name>A0A5Q4ZL88_9BURK</name>
<protein>
    <submittedName>
        <fullName evidence="2">Uncharacterized protein</fullName>
    </submittedName>
</protein>
<dbReference type="Proteomes" id="UP000325811">
    <property type="component" value="Plasmid pI"/>
</dbReference>
<keyword evidence="2" id="KW-0614">Plasmid</keyword>
<feature type="compositionally biased region" description="Low complexity" evidence="1">
    <location>
        <begin position="1"/>
        <end position="21"/>
    </location>
</feature>